<feature type="chain" id="PRO_5046618598" evidence="2">
    <location>
        <begin position="19"/>
        <end position="444"/>
    </location>
</feature>
<keyword evidence="4" id="KW-1185">Reference proteome</keyword>
<dbReference type="Proteomes" id="UP001165089">
    <property type="component" value="Unassembled WGS sequence"/>
</dbReference>
<comment type="caution">
    <text evidence="3">The sequence shown here is derived from an EMBL/GenBank/DDBJ whole genome shotgun (WGS) entry which is preliminary data.</text>
</comment>
<accession>A0ABQ5Q970</accession>
<evidence type="ECO:0000256" key="2">
    <source>
        <dbReference type="SAM" id="SignalP"/>
    </source>
</evidence>
<proteinExistence type="predicted"/>
<dbReference type="RefSeq" id="WP_285727634.1">
    <property type="nucleotide sequence ID" value="NZ_BSDD01000007.1"/>
</dbReference>
<organism evidence="3 4">
    <name type="scientific">Geothrix rubra</name>
    <dbReference type="NCBI Taxonomy" id="2927977"/>
    <lineage>
        <taxon>Bacteria</taxon>
        <taxon>Pseudomonadati</taxon>
        <taxon>Acidobacteriota</taxon>
        <taxon>Holophagae</taxon>
        <taxon>Holophagales</taxon>
        <taxon>Holophagaceae</taxon>
        <taxon>Geothrix</taxon>
    </lineage>
</organism>
<feature type="signal peptide" evidence="2">
    <location>
        <begin position="1"/>
        <end position="18"/>
    </location>
</feature>
<reference evidence="3 4" key="1">
    <citation type="journal article" date="2023" name="Antonie Van Leeuwenhoek">
        <title>Mesoterricola silvestris gen. nov., sp. nov., Mesoterricola sediminis sp. nov., Geothrix oryzae sp. nov., Geothrix edaphica sp. nov., Geothrix rubra sp. nov., and Geothrix limicola sp. nov., six novel members of Acidobacteriota isolated from soils.</title>
        <authorList>
            <person name="Itoh H."/>
            <person name="Sugisawa Y."/>
            <person name="Mise K."/>
            <person name="Xu Z."/>
            <person name="Kuniyasu M."/>
            <person name="Ushijima N."/>
            <person name="Kawano K."/>
            <person name="Kobayashi E."/>
            <person name="Shiratori Y."/>
            <person name="Masuda Y."/>
            <person name="Senoo K."/>
        </authorList>
    </citation>
    <scope>NUCLEOTIDE SEQUENCE [LARGE SCALE GENOMIC DNA]</scope>
    <source>
        <strain evidence="3 4">Red803</strain>
    </source>
</reference>
<name>A0ABQ5Q970_9BACT</name>
<dbReference type="EMBL" id="BSDD01000007">
    <property type="protein sequence ID" value="GLH71379.1"/>
    <property type="molecule type" value="Genomic_DNA"/>
</dbReference>
<gene>
    <name evidence="3" type="ORF">GETHPA_29130</name>
</gene>
<keyword evidence="2" id="KW-0732">Signal</keyword>
<protein>
    <submittedName>
        <fullName evidence="3">Uncharacterized protein</fullName>
    </submittedName>
</protein>
<evidence type="ECO:0000256" key="1">
    <source>
        <dbReference type="SAM" id="MobiDB-lite"/>
    </source>
</evidence>
<feature type="compositionally biased region" description="Basic and acidic residues" evidence="1">
    <location>
        <begin position="181"/>
        <end position="211"/>
    </location>
</feature>
<evidence type="ECO:0000313" key="4">
    <source>
        <dbReference type="Proteomes" id="UP001165089"/>
    </source>
</evidence>
<sequence>MRLVVGSILVLGCVGAPAQPAASFGPTAQLLERRLGQLSSGLLVVADGPRGEWKARVDALTAAPDWIDLEIPVAYYGARAAEVSALLQQRHQAGPRPQWVIFGEGGRLVAGGGTPPEAGALVQAAQAGGLRSRPQILRDFLRTHPDHLGALEDLLYLLRDRSTRRTDLRFGAKPYPLRSADEGFDLGRARRDPEAQAEARERDEGQEEARPAEQLAPEEDQAIWGELADLLDRSFRNGDWDELRNGALIPGEAARHSPLMQAACRAAVPEVERALGRQPTSWSLWEIWLGLTATFGGKPIRPLLDSLVPSPTLPPAAWPPEAVREAYVKDARRRRDWQGIRDLLLPQVERAQLQEAAWGLSTVRLEINGRVQEDTETGDSWRGTLEPLVEALLHLGETGTADNLVRDAWTRHPWSGLPGRAAALAMRCGQPNVAAQWAALAAGR</sequence>
<feature type="region of interest" description="Disordered" evidence="1">
    <location>
        <begin position="181"/>
        <end position="219"/>
    </location>
</feature>
<evidence type="ECO:0000313" key="3">
    <source>
        <dbReference type="EMBL" id="GLH71379.1"/>
    </source>
</evidence>